<dbReference type="InterPro" id="IPR027446">
    <property type="entry name" value="VSG_C_dom_sf"/>
</dbReference>
<evidence type="ECO:0000256" key="1">
    <source>
        <dbReference type="ARBA" id="ARBA00002523"/>
    </source>
</evidence>
<dbReference type="GO" id="GO:0005886">
    <property type="term" value="C:plasma membrane"/>
    <property type="evidence" value="ECO:0007669"/>
    <property type="project" value="UniProtKB-SubCell"/>
</dbReference>
<feature type="chain" id="PRO_5012595122" evidence="8">
    <location>
        <begin position="27"/>
        <end position="485"/>
    </location>
</feature>
<comment type="function">
    <text evidence="1">VSG forms a coat on the surface of the parasite. The trypanosome evades the immune response of the host by expressing a series of antigenically distinct VSGs from an estimated 1000 VSG genes.</text>
</comment>
<keyword evidence="3" id="KW-1003">Cell membrane</keyword>
<dbReference type="EMBL" id="KY404363">
    <property type="protein sequence ID" value="ARB50614.1"/>
    <property type="molecule type" value="Genomic_DNA"/>
</dbReference>
<sequence>MVKDFVSTIIGVLLTITILINGPTGGSSTDAAAVLAVQDVCTEIEFLTKVAEHYETLLKKPSTDAADLQKEAKILKLTAAKHVSTTEGAAYALLAAMTEARLTDTLTAAKVSLETLLSSNAEMNRRRGQIEGLRATWHGTAATYSDTKKENKGSNLFTSESLRCIVGVQFSHKEQPDCPHIETPTAAMAPVANDVQTTKNYKGIPDNAFFGPKHKNDIISKGSTDTSITNYGRKNVCSDSADSAATNGIGLYKVELEEPALTTSSSPIREDAACTKFLNSESKDKAINIKRTAAAIYRAQEATYSKQASISTLTVAQLIDDPLAQKMAMLALHGTAAEKNNERRQLAVTQLLGSAKTSIKTRFFELLQKEDLKLKLGEEETTTSIEAAASNEHYGAALAFFSAEALKRSTAAAKQIPQDDDKEKECKGETDEGKCRKKDGCEYKDGECKIKVTTTAGGTDGKTNTTGSNSFVIDRAPILITVLLF</sequence>
<dbReference type="AlphaFoldDB" id="A0A1V0FYQ3"/>
<evidence type="ECO:0000313" key="9">
    <source>
        <dbReference type="EMBL" id="ARB50614.1"/>
    </source>
</evidence>
<dbReference type="VEuPathDB" id="TriTrypDB:Tb1125.Tb11.v5.0137"/>
<keyword evidence="7" id="KW-0449">Lipoprotein</keyword>
<evidence type="ECO:0000256" key="7">
    <source>
        <dbReference type="ARBA" id="ARBA00023288"/>
    </source>
</evidence>
<dbReference type="GO" id="GO:0098552">
    <property type="term" value="C:side of membrane"/>
    <property type="evidence" value="ECO:0007669"/>
    <property type="project" value="UniProtKB-KW"/>
</dbReference>
<name>A0A1V0FYQ3_9TRYP</name>
<reference evidence="9" key="1">
    <citation type="submission" date="2016-12" db="EMBL/GenBank/DDBJ databases">
        <title>Extending the VSGnome of Trypanosoma brucei strain TREU927.</title>
        <authorList>
            <person name="Cross G.A."/>
        </authorList>
    </citation>
    <scope>NUCLEOTIDE SEQUENCE</scope>
    <source>
        <strain evidence="9">Tb927.99.276</strain>
    </source>
</reference>
<keyword evidence="5" id="KW-0472">Membrane</keyword>
<keyword evidence="8" id="KW-0732">Signal</keyword>
<evidence type="ECO:0000256" key="6">
    <source>
        <dbReference type="ARBA" id="ARBA00023180"/>
    </source>
</evidence>
<accession>A0A1V0FYQ3</accession>
<dbReference type="SUPFAM" id="SSF118251">
    <property type="entry name" value="Variant surface glycoprotein MITAT 1.2, VSG 221, C-terminal domain"/>
    <property type="match status" value="1"/>
</dbReference>
<organism evidence="9">
    <name type="scientific">Trypanosoma brucei</name>
    <dbReference type="NCBI Taxonomy" id="5691"/>
    <lineage>
        <taxon>Eukaryota</taxon>
        <taxon>Discoba</taxon>
        <taxon>Euglenozoa</taxon>
        <taxon>Kinetoplastea</taxon>
        <taxon>Metakinetoplastina</taxon>
        <taxon>Trypanosomatida</taxon>
        <taxon>Trypanosomatidae</taxon>
        <taxon>Trypanosoma</taxon>
    </lineage>
</organism>
<evidence type="ECO:0000256" key="2">
    <source>
        <dbReference type="ARBA" id="ARBA00004609"/>
    </source>
</evidence>
<evidence type="ECO:0000256" key="4">
    <source>
        <dbReference type="ARBA" id="ARBA00022622"/>
    </source>
</evidence>
<dbReference type="VEuPathDB" id="TriTrypDB:Tb427_000228500"/>
<dbReference type="SUPFAM" id="SSF58087">
    <property type="entry name" value="Variant surface glycoprotein (N-terminal domain)"/>
    <property type="match status" value="1"/>
</dbReference>
<proteinExistence type="predicted"/>
<comment type="subcellular location">
    <subcellularLocation>
        <location evidence="2">Cell membrane</location>
        <topology evidence="2">Lipid-anchor</topology>
        <topology evidence="2">GPI-anchor</topology>
    </subcellularLocation>
</comment>
<protein>
    <submittedName>
        <fullName evidence="9">Variant surface glycoprotein</fullName>
    </submittedName>
</protein>
<keyword evidence="6" id="KW-0325">Glycoprotein</keyword>
<evidence type="ECO:0000256" key="3">
    <source>
        <dbReference type="ARBA" id="ARBA00022475"/>
    </source>
</evidence>
<keyword evidence="4" id="KW-0336">GPI-anchor</keyword>
<evidence type="ECO:0000256" key="5">
    <source>
        <dbReference type="ARBA" id="ARBA00023136"/>
    </source>
</evidence>
<evidence type="ECO:0000256" key="8">
    <source>
        <dbReference type="SAM" id="SignalP"/>
    </source>
</evidence>
<feature type="signal peptide" evidence="8">
    <location>
        <begin position="1"/>
        <end position="26"/>
    </location>
</feature>
<dbReference type="VEuPathDB" id="TriTrypDB:Tb927.9.18050"/>